<dbReference type="NCBIfam" id="TIGR00614">
    <property type="entry name" value="recQ_fam"/>
    <property type="match status" value="1"/>
</dbReference>
<evidence type="ECO:0000259" key="14">
    <source>
        <dbReference type="PROSITE" id="PS51192"/>
    </source>
</evidence>
<accession>L8G0A8</accession>
<feature type="compositionally biased region" description="Polar residues" evidence="12">
    <location>
        <begin position="1785"/>
        <end position="1796"/>
    </location>
</feature>
<name>L8G0A8_PSED2</name>
<dbReference type="PROSITE" id="PS00690">
    <property type="entry name" value="DEAH_ATP_HELICASE"/>
    <property type="match status" value="1"/>
</dbReference>
<dbReference type="InterPro" id="IPR014001">
    <property type="entry name" value="Helicase_ATP-bd"/>
</dbReference>
<gene>
    <name evidence="16" type="ORF">GMDG_08035</name>
</gene>
<feature type="compositionally biased region" description="Basic and acidic residues" evidence="12">
    <location>
        <begin position="667"/>
        <end position="679"/>
    </location>
</feature>
<dbReference type="InterPro" id="IPR001650">
    <property type="entry name" value="Helicase_C-like"/>
</dbReference>
<dbReference type="GO" id="GO:0005694">
    <property type="term" value="C:chromosome"/>
    <property type="evidence" value="ECO:0007669"/>
    <property type="project" value="TreeGrafter"/>
</dbReference>
<dbReference type="GO" id="GO:0000724">
    <property type="term" value="P:double-strand break repair via homologous recombination"/>
    <property type="evidence" value="ECO:0007669"/>
    <property type="project" value="TreeGrafter"/>
</dbReference>
<dbReference type="EC" id="5.6.2.4" evidence="11"/>
<dbReference type="HOGENOM" id="CLU_001103_16_0_1"/>
<sequence>MTLHNLDSHISWLLQSRPTVVSCGAPVHRSTAIAATLQKRSPDASIRETSTTHLERQRLRFDPHLDVDNSTRLGHTNPSSDINQAGPLREIARKAEESNMAKLASASRSSRPKLLYNQQTPEGAPGTTTPSSIAAAYAASFHKDGASAGTPSRQPTSAIPKTTHAPQTSRQTPGQLPRQQPQFSSVSHGNIEPVDLTGDEEVVRSSSLEEFGEPQSLWREDYASRASPRRGTKRKSDEMTRERPRKELMTASSQKENCRPTRLSEEFIDIDTLIEPDEPPPPYSTVDSKTRNQKRANQPIKPSVEAANSEPEFEEQYHVVETVSRIKTRTRRALSRMASHDTPGNVGENKRSLSAMASPKFQNATSPVVSGLKKENSPFKQLTDRSISPSIKAPRNNQILQKDRIIEDSEDDDLISQAEWADAHVPEPMKVDSIVRRTVFKSPSKEQSVEHKSLGHLKNEPLFGTDASRNGSVKTAAVSNLKQESFPSPFQRDSPTRLATSQIIPKQSTASSQQIPSSSSPEEDKRLFGIFLDKPSHIQQFLSLLNERLQENRRVMCEYFDAGEIAPGHMKLEREKLAKQRNAATDLLPLYEKHAKLSNQKEKTKADYFAYLETSRDVGGFENEIPLITHNINKIEARIVSLVRACGVTADDLLAIEGLTNSGKQAQLERHTEKAKESTELLGSRTPSSLYCDSQIVHQTQMPSNGMQPTTNQKPAAAKEYRPVNAGSSSTFQANMSTEFQRNAQNSLQSDRMNYQPAMMQSAPSRFDCPEDFEDEDDMLGNFDPITRNMDEEDYGDFDDDDDMIEFAESWDRGEASSGRVAADTHEVSMPPPSTPSASRRPKLSSSKDMSLSVNAGSAALMKHKWSGEVKQKLTARFHLRGFRQNQLEAINATLGGKDTFVLMPTGGGKSLCYQLPAIIRSGTTRGVTIVISPLLSLMQDQVDHLQKLGIQAFVINSEVTQSYKNMVMSGLEERIPEDFVELLYVTPEMVTKSEAILSRFASLHRRHKLARIVIDEAHCVSQWGHDFRPDYKELGEVRARFPGVPIMALTATATENVKVDVIHNLAMEGCQQYTQSFNRPNLTYEVRPKPKHEELMKSIVEIITKKYKGQTGIIYALSRKNCEKVADELSTRYNIKACHYHAALKPIEKKRVQQDWQAGKWQVIVATIAFGMGIDKANVRFVIHQTMPKSLEGYYQETGRAGRDGKLSGCYLYYGYQDTTVLRKFIEDGDGSHEQKDRQRSMLNRMSQFCENRVDCRRVEVLAYFGERFQKEDCNGTCDNCNSTSVYEAVDRSKETRIALSIVRQLHTENLTLVNYADIMRGNRGNKSAKIVSLNLDKMSLFGQVKHLHKNEVEALLYRLVSENALKEVNQINKAGFATAYLKLGKSFQDFLTGRRKIKVSVRVSSPGAAKASRPNKASQASSDFTGVAAARGVQHHPQSTNVSSPVSMAANRRKGKNPYIDDEAEEDEEEEEESDNYGFEDGFIVPDDHVSTDDDEDDDFEPVRQGNRPALFQRSKRDVGPRITNDVLMTEANLSSLHIHVISNFVIEAKQLDEEIRNSRGIRKPIFTETQLRAMCINWMLELKDIKSIEGVNQEQVEKFGSKFVALIRRFHTEYDAMMRHNEDRDIDQNHRNVIDLVSDNDDAKFDDDDDEEADEEEISQGETSQWFQNRQINSATQAFNQRLAETMPAPDEDEEVSDGEPIRPAMTQPPRGGAGKARGGSRKPYARRTSGGSTGGAARAPRARAGGARKRSSGAGSGAAAPSRRAAPKAPSRGLPVERRGSSTATVMSNFVQKNGGGGTWQRAGEGGGGLPGIGMMPTR</sequence>
<dbReference type="Pfam" id="PF09382">
    <property type="entry name" value="RQC"/>
    <property type="match status" value="1"/>
</dbReference>
<dbReference type="GO" id="GO:0005634">
    <property type="term" value="C:nucleus"/>
    <property type="evidence" value="ECO:0007669"/>
    <property type="project" value="UniProtKB-SubCell"/>
</dbReference>
<keyword evidence="17" id="KW-1185">Reference proteome</keyword>
<dbReference type="STRING" id="658429.L8G0A8"/>
<comment type="similarity">
    <text evidence="2">Belongs to the helicase family. RecQ subfamily.</text>
</comment>
<dbReference type="OrthoDB" id="10261556at2759"/>
<proteinExistence type="inferred from homology"/>
<dbReference type="PROSITE" id="PS51192">
    <property type="entry name" value="HELICASE_ATP_BIND_1"/>
    <property type="match status" value="1"/>
</dbReference>
<keyword evidence="4" id="KW-0378">Hydrolase</keyword>
<dbReference type="Gene3D" id="1.10.10.10">
    <property type="entry name" value="Winged helix-like DNA-binding domain superfamily/Winged helix DNA-binding domain"/>
    <property type="match status" value="1"/>
</dbReference>
<feature type="compositionally biased region" description="Polar residues" evidence="12">
    <location>
        <begin position="70"/>
        <end position="83"/>
    </location>
</feature>
<dbReference type="GO" id="GO:0003677">
    <property type="term" value="F:DNA binding"/>
    <property type="evidence" value="ECO:0007669"/>
    <property type="project" value="UniProtKB-KW"/>
</dbReference>
<dbReference type="GO" id="GO:0005524">
    <property type="term" value="F:ATP binding"/>
    <property type="evidence" value="ECO:0007669"/>
    <property type="project" value="UniProtKB-KW"/>
</dbReference>
<dbReference type="SUPFAM" id="SSF52540">
    <property type="entry name" value="P-loop containing nucleoside triphosphate hydrolases"/>
    <property type="match status" value="2"/>
</dbReference>
<feature type="compositionally biased region" description="Acidic residues" evidence="12">
    <location>
        <begin position="1462"/>
        <end position="1477"/>
    </location>
</feature>
<feature type="compositionally biased region" description="Polar residues" evidence="12">
    <location>
        <begin position="149"/>
        <end position="188"/>
    </location>
</feature>
<feature type="domain" description="HRDC" evidence="13">
    <location>
        <begin position="1537"/>
        <end position="1620"/>
    </location>
</feature>
<feature type="compositionally biased region" description="Polar residues" evidence="12">
    <location>
        <begin position="116"/>
        <end position="130"/>
    </location>
</feature>
<dbReference type="PROSITE" id="PS51194">
    <property type="entry name" value="HELICASE_CTER"/>
    <property type="match status" value="1"/>
</dbReference>
<dbReference type="InterPro" id="IPR032284">
    <property type="entry name" value="RecQ_Zn-bd"/>
</dbReference>
<feature type="region of interest" description="Disordered" evidence="12">
    <location>
        <begin position="66"/>
        <end position="130"/>
    </location>
</feature>
<feature type="compositionally biased region" description="Basic and acidic residues" evidence="12">
    <location>
        <begin position="234"/>
        <end position="248"/>
    </location>
</feature>
<feature type="compositionally biased region" description="Gly residues" evidence="12">
    <location>
        <begin position="1798"/>
        <end position="1816"/>
    </location>
</feature>
<dbReference type="PANTHER" id="PTHR13710">
    <property type="entry name" value="DNA HELICASE RECQ FAMILY MEMBER"/>
    <property type="match status" value="1"/>
</dbReference>
<organism evidence="16 17">
    <name type="scientific">Pseudogymnoascus destructans (strain ATCC MYA-4855 / 20631-21)</name>
    <name type="common">Bat white-nose syndrome fungus</name>
    <name type="synonym">Geomyces destructans</name>
    <dbReference type="NCBI Taxonomy" id="658429"/>
    <lineage>
        <taxon>Eukaryota</taxon>
        <taxon>Fungi</taxon>
        <taxon>Dikarya</taxon>
        <taxon>Ascomycota</taxon>
        <taxon>Pezizomycotina</taxon>
        <taxon>Leotiomycetes</taxon>
        <taxon>Thelebolales</taxon>
        <taxon>Thelebolaceae</taxon>
        <taxon>Pseudogymnoascus</taxon>
    </lineage>
</organism>
<dbReference type="InterPro" id="IPR027417">
    <property type="entry name" value="P-loop_NTPase"/>
</dbReference>
<feature type="compositionally biased region" description="Polar residues" evidence="12">
    <location>
        <begin position="1663"/>
        <end position="1672"/>
    </location>
</feature>
<feature type="region of interest" description="Disordered" evidence="12">
    <location>
        <begin position="441"/>
        <end position="522"/>
    </location>
</feature>
<feature type="compositionally biased region" description="Low complexity" evidence="12">
    <location>
        <begin position="1730"/>
        <end position="1749"/>
    </location>
</feature>
<protein>
    <recommendedName>
        <fullName evidence="11">DNA 3'-5' helicase</fullName>
        <ecNumber evidence="11">5.6.2.4</ecNumber>
    </recommendedName>
</protein>
<feature type="compositionally biased region" description="Low complexity" evidence="12">
    <location>
        <begin position="507"/>
        <end position="520"/>
    </location>
</feature>
<comment type="subcellular location">
    <subcellularLocation>
        <location evidence="1">Nucleus</location>
    </subcellularLocation>
</comment>
<feature type="compositionally biased region" description="Basic and acidic residues" evidence="12">
    <location>
        <begin position="90"/>
        <end position="99"/>
    </location>
</feature>
<dbReference type="GO" id="GO:0009378">
    <property type="term" value="F:four-way junction helicase activity"/>
    <property type="evidence" value="ECO:0007669"/>
    <property type="project" value="TreeGrafter"/>
</dbReference>
<dbReference type="PROSITE" id="PS50967">
    <property type="entry name" value="HRDC"/>
    <property type="match status" value="1"/>
</dbReference>
<dbReference type="InParanoid" id="L8G0A8"/>
<evidence type="ECO:0000256" key="3">
    <source>
        <dbReference type="ARBA" id="ARBA00022741"/>
    </source>
</evidence>
<feature type="domain" description="Helicase ATP-binding" evidence="14">
    <location>
        <begin position="891"/>
        <end position="1072"/>
    </location>
</feature>
<dbReference type="GO" id="GO:0016787">
    <property type="term" value="F:hydrolase activity"/>
    <property type="evidence" value="ECO:0007669"/>
    <property type="project" value="UniProtKB-KW"/>
</dbReference>
<feature type="compositionally biased region" description="Basic and acidic residues" evidence="12">
    <location>
        <begin position="443"/>
        <end position="459"/>
    </location>
</feature>
<evidence type="ECO:0000256" key="10">
    <source>
        <dbReference type="ARBA" id="ARBA00034617"/>
    </source>
</evidence>
<evidence type="ECO:0000259" key="15">
    <source>
        <dbReference type="PROSITE" id="PS51194"/>
    </source>
</evidence>
<feature type="compositionally biased region" description="Basic and acidic residues" evidence="12">
    <location>
        <begin position="256"/>
        <end position="265"/>
    </location>
</feature>
<dbReference type="SMART" id="SM00956">
    <property type="entry name" value="RQC"/>
    <property type="match status" value="1"/>
</dbReference>
<dbReference type="PANTHER" id="PTHR13710:SF153">
    <property type="entry name" value="RECQ-LIKE DNA HELICASE BLM"/>
    <property type="match status" value="1"/>
</dbReference>
<feature type="compositionally biased region" description="Acidic residues" evidence="12">
    <location>
        <begin position="1641"/>
        <end position="1662"/>
    </location>
</feature>
<evidence type="ECO:0000256" key="5">
    <source>
        <dbReference type="ARBA" id="ARBA00022806"/>
    </source>
</evidence>
<dbReference type="Pfam" id="PF16124">
    <property type="entry name" value="RecQ_Zn_bind"/>
    <property type="match status" value="1"/>
</dbReference>
<feature type="region of interest" description="Disordered" evidence="12">
    <location>
        <begin position="1691"/>
        <end position="1823"/>
    </location>
</feature>
<dbReference type="SMART" id="SM00487">
    <property type="entry name" value="DEXDc"/>
    <property type="match status" value="1"/>
</dbReference>
<dbReference type="CDD" id="cd18794">
    <property type="entry name" value="SF2_C_RecQ"/>
    <property type="match status" value="1"/>
</dbReference>
<dbReference type="GO" id="GO:0043138">
    <property type="term" value="F:3'-5' DNA helicase activity"/>
    <property type="evidence" value="ECO:0007669"/>
    <property type="project" value="UniProtKB-EC"/>
</dbReference>
<dbReference type="FunFam" id="3.40.50.300:FF:001975">
    <property type="entry name" value="ATP-dependent DNA helicase"/>
    <property type="match status" value="1"/>
</dbReference>
<feature type="compositionally biased region" description="Acidic residues" evidence="12">
    <location>
        <begin position="266"/>
        <end position="278"/>
    </location>
</feature>
<comment type="catalytic activity">
    <reaction evidence="10">
        <text>Couples ATP hydrolysis with the unwinding of duplex DNA by translocating in the 3'-5' direction.</text>
        <dbReference type="EC" id="5.6.2.4"/>
    </reaction>
</comment>
<feature type="region of interest" description="Disordered" evidence="12">
    <location>
        <begin position="811"/>
        <end position="849"/>
    </location>
</feature>
<evidence type="ECO:0000259" key="13">
    <source>
        <dbReference type="PROSITE" id="PS50967"/>
    </source>
</evidence>
<feature type="region of interest" description="Disordered" evidence="12">
    <location>
        <begin position="1405"/>
        <end position="1424"/>
    </location>
</feature>
<dbReference type="InterPro" id="IPR002121">
    <property type="entry name" value="HRDC_dom"/>
</dbReference>
<dbReference type="CDD" id="cd17920">
    <property type="entry name" value="DEXHc_RecQ"/>
    <property type="match status" value="1"/>
</dbReference>
<keyword evidence="3" id="KW-0547">Nucleotide-binding</keyword>
<keyword evidence="8" id="KW-0413">Isomerase</keyword>
<feature type="compositionally biased region" description="Low complexity" evidence="12">
    <location>
        <begin position="1761"/>
        <end position="1777"/>
    </location>
</feature>
<dbReference type="Proteomes" id="UP000011064">
    <property type="component" value="Unassembled WGS sequence"/>
</dbReference>
<dbReference type="EMBL" id="GL573458">
    <property type="protein sequence ID" value="ELR06562.1"/>
    <property type="molecule type" value="Genomic_DNA"/>
</dbReference>
<feature type="region of interest" description="Disordered" evidence="12">
    <location>
        <begin position="1640"/>
        <end position="1672"/>
    </location>
</feature>
<dbReference type="VEuPathDB" id="FungiDB:GMDG_08035"/>
<dbReference type="Gene3D" id="3.40.50.300">
    <property type="entry name" value="P-loop containing nucleotide triphosphate hydrolases"/>
    <property type="match status" value="2"/>
</dbReference>
<evidence type="ECO:0000313" key="16">
    <source>
        <dbReference type="EMBL" id="ELR06562.1"/>
    </source>
</evidence>
<dbReference type="Pfam" id="PF00270">
    <property type="entry name" value="DEAD"/>
    <property type="match status" value="1"/>
</dbReference>
<evidence type="ECO:0000256" key="8">
    <source>
        <dbReference type="ARBA" id="ARBA00023235"/>
    </source>
</evidence>
<evidence type="ECO:0000256" key="1">
    <source>
        <dbReference type="ARBA" id="ARBA00004123"/>
    </source>
</evidence>
<dbReference type="InterPro" id="IPR002464">
    <property type="entry name" value="DNA/RNA_helicase_DEAH_CS"/>
</dbReference>
<dbReference type="InterPro" id="IPR044876">
    <property type="entry name" value="HRDC_dom_sf"/>
</dbReference>
<dbReference type="InterPro" id="IPR004589">
    <property type="entry name" value="DNA_helicase_ATP-dep_RecQ"/>
</dbReference>
<keyword evidence="7" id="KW-0238">DNA-binding</keyword>
<feature type="compositionally biased region" description="Polar residues" evidence="12">
    <location>
        <begin position="467"/>
        <end position="506"/>
    </location>
</feature>
<dbReference type="InterPro" id="IPR011545">
    <property type="entry name" value="DEAD/DEAH_box_helicase_dom"/>
</dbReference>
<dbReference type="FunFam" id="3.40.50.300:FF:000537">
    <property type="entry name" value="Bloom syndrome RecQ-like helicase"/>
    <property type="match status" value="1"/>
</dbReference>
<evidence type="ECO:0000256" key="2">
    <source>
        <dbReference type="ARBA" id="ARBA00005446"/>
    </source>
</evidence>
<evidence type="ECO:0000256" key="12">
    <source>
        <dbReference type="SAM" id="MobiDB-lite"/>
    </source>
</evidence>
<keyword evidence="9" id="KW-0539">Nucleus</keyword>
<dbReference type="SMART" id="SM00490">
    <property type="entry name" value="HELICc"/>
    <property type="match status" value="1"/>
</dbReference>
<dbReference type="InterPro" id="IPR018982">
    <property type="entry name" value="RQC_domain"/>
</dbReference>
<evidence type="ECO:0000256" key="7">
    <source>
        <dbReference type="ARBA" id="ARBA00023125"/>
    </source>
</evidence>
<dbReference type="Pfam" id="PF00271">
    <property type="entry name" value="Helicase_C"/>
    <property type="match status" value="1"/>
</dbReference>
<evidence type="ECO:0000256" key="4">
    <source>
        <dbReference type="ARBA" id="ARBA00022801"/>
    </source>
</evidence>
<feature type="region of interest" description="Disordered" evidence="12">
    <location>
        <begin position="1434"/>
        <end position="1506"/>
    </location>
</feature>
<evidence type="ECO:0000256" key="11">
    <source>
        <dbReference type="ARBA" id="ARBA00034808"/>
    </source>
</evidence>
<feature type="compositionally biased region" description="Polar residues" evidence="12">
    <location>
        <begin position="1438"/>
        <end position="1448"/>
    </location>
</feature>
<dbReference type="InterPro" id="IPR036388">
    <property type="entry name" value="WH-like_DNA-bd_sf"/>
</dbReference>
<keyword evidence="5" id="KW-0347">Helicase</keyword>
<evidence type="ECO:0000256" key="9">
    <source>
        <dbReference type="ARBA" id="ARBA00023242"/>
    </source>
</evidence>
<dbReference type="GO" id="GO:0006260">
    <property type="term" value="P:DNA replication"/>
    <property type="evidence" value="ECO:0007669"/>
    <property type="project" value="InterPro"/>
</dbReference>
<keyword evidence="6" id="KW-0067">ATP-binding</keyword>
<feature type="region of interest" description="Disordered" evidence="12">
    <location>
        <begin position="144"/>
        <end position="314"/>
    </location>
</feature>
<evidence type="ECO:0000313" key="17">
    <source>
        <dbReference type="Proteomes" id="UP000011064"/>
    </source>
</evidence>
<reference evidence="17" key="1">
    <citation type="submission" date="2010-09" db="EMBL/GenBank/DDBJ databases">
        <title>The genome sequence of Geomyces destructans 20631-21.</title>
        <authorList>
            <consortium name="The Broad Institute Genome Sequencing Platform"/>
            <person name="Cuomo C.A."/>
            <person name="Blehert D.S."/>
            <person name="Lorch J.M."/>
            <person name="Young S.K."/>
            <person name="Zeng Q."/>
            <person name="Gargeya S."/>
            <person name="Fitzgerald M."/>
            <person name="Haas B."/>
            <person name="Abouelleil A."/>
            <person name="Alvarado L."/>
            <person name="Arachchi H.M."/>
            <person name="Berlin A."/>
            <person name="Brown A."/>
            <person name="Chapman S.B."/>
            <person name="Chen Z."/>
            <person name="Dunbar C."/>
            <person name="Freedman E."/>
            <person name="Gearin G."/>
            <person name="Gellesch M."/>
            <person name="Goldberg J."/>
            <person name="Griggs A."/>
            <person name="Gujja S."/>
            <person name="Heiman D."/>
            <person name="Howarth C."/>
            <person name="Larson L."/>
            <person name="Lui A."/>
            <person name="MacDonald P.J.P."/>
            <person name="Montmayeur A."/>
            <person name="Murphy C."/>
            <person name="Neiman D."/>
            <person name="Pearson M."/>
            <person name="Priest M."/>
            <person name="Roberts A."/>
            <person name="Saif S."/>
            <person name="Shea T."/>
            <person name="Shenoy N."/>
            <person name="Sisk P."/>
            <person name="Stolte C."/>
            <person name="Sykes S."/>
            <person name="Wortman J."/>
            <person name="Nusbaum C."/>
            <person name="Birren B."/>
        </authorList>
    </citation>
    <scope>NUCLEOTIDE SEQUENCE [LARGE SCALE GENOMIC DNA]</scope>
    <source>
        <strain evidence="17">ATCC MYA-4855 / 20631-21</strain>
    </source>
</reference>
<feature type="domain" description="Helicase C-terminal" evidence="15">
    <location>
        <begin position="1096"/>
        <end position="1245"/>
    </location>
</feature>
<feature type="region of interest" description="Disordered" evidence="12">
    <location>
        <begin position="667"/>
        <end position="686"/>
    </location>
</feature>
<feature type="region of interest" description="Disordered" evidence="12">
    <location>
        <begin position="362"/>
        <end position="383"/>
    </location>
</feature>
<dbReference type="GO" id="GO:0005737">
    <property type="term" value="C:cytoplasm"/>
    <property type="evidence" value="ECO:0007669"/>
    <property type="project" value="TreeGrafter"/>
</dbReference>
<evidence type="ECO:0000256" key="6">
    <source>
        <dbReference type="ARBA" id="ARBA00022840"/>
    </source>
</evidence>
<dbReference type="Gene3D" id="1.10.150.80">
    <property type="entry name" value="HRDC domain"/>
    <property type="match status" value="1"/>
</dbReference>